<dbReference type="KEGG" id="sva:SVA_2951"/>
<keyword evidence="1" id="KW-1133">Transmembrane helix</keyword>
<keyword evidence="1" id="KW-0812">Transmembrane</keyword>
<keyword evidence="1" id="KW-0472">Membrane</keyword>
<dbReference type="InterPro" id="IPR008969">
    <property type="entry name" value="CarboxyPept-like_regulatory"/>
</dbReference>
<evidence type="ECO:0000313" key="2">
    <source>
        <dbReference type="EMBL" id="BAU49499.1"/>
    </source>
</evidence>
<gene>
    <name evidence="2" type="ORF">SVA_2951</name>
</gene>
<accession>A0A1B4V7K2</accession>
<organism evidence="2 3">
    <name type="scientific">Sulfurifustis variabilis</name>
    <dbReference type="NCBI Taxonomy" id="1675686"/>
    <lineage>
        <taxon>Bacteria</taxon>
        <taxon>Pseudomonadati</taxon>
        <taxon>Pseudomonadota</taxon>
        <taxon>Gammaproteobacteria</taxon>
        <taxon>Acidiferrobacterales</taxon>
        <taxon>Acidiferrobacteraceae</taxon>
        <taxon>Sulfurifustis</taxon>
    </lineage>
</organism>
<evidence type="ECO:0008006" key="4">
    <source>
        <dbReference type="Google" id="ProtNLM"/>
    </source>
</evidence>
<evidence type="ECO:0000256" key="1">
    <source>
        <dbReference type="SAM" id="Phobius"/>
    </source>
</evidence>
<dbReference type="RefSeq" id="WP_148665495.1">
    <property type="nucleotide sequence ID" value="NZ_AP014936.1"/>
</dbReference>
<sequence length="143" mass="15189">MSPKLLSTGIAWLMLSACIALPIPHERQLSPLYFGTVTDAETGKPIEAVVVSVSGNLHSERPIPGETKTDAAGGYRVVAKEKASWFVLIAGPADGSCGGFLLFVHPNYEMKMERTDEATAGGADGMCTDVKRQLDVSLKPKGI</sequence>
<dbReference type="Gene3D" id="2.60.40.1120">
    <property type="entry name" value="Carboxypeptidase-like, regulatory domain"/>
    <property type="match status" value="1"/>
</dbReference>
<feature type="transmembrane region" description="Helical" evidence="1">
    <location>
        <begin position="83"/>
        <end position="104"/>
    </location>
</feature>
<reference evidence="2 3" key="1">
    <citation type="submission" date="2015-08" db="EMBL/GenBank/DDBJ databases">
        <title>Complete genome sequence of Sulfurifustis variabilis.</title>
        <authorList>
            <person name="Miura A."/>
            <person name="Kojima H."/>
            <person name="Fukui M."/>
        </authorList>
    </citation>
    <scope>NUCLEOTIDE SEQUENCE [LARGE SCALE GENOMIC DNA]</scope>
    <source>
        <strain evidence="3">skN76</strain>
    </source>
</reference>
<dbReference type="AlphaFoldDB" id="A0A1B4V7K2"/>
<dbReference type="OrthoDB" id="9794917at2"/>
<dbReference type="EMBL" id="AP014936">
    <property type="protein sequence ID" value="BAU49499.1"/>
    <property type="molecule type" value="Genomic_DNA"/>
</dbReference>
<protein>
    <recommendedName>
        <fullName evidence="4">Carboxypeptidase regulatory-like domain-containing protein</fullName>
    </recommendedName>
</protein>
<evidence type="ECO:0000313" key="3">
    <source>
        <dbReference type="Proteomes" id="UP000218899"/>
    </source>
</evidence>
<dbReference type="Proteomes" id="UP000218899">
    <property type="component" value="Chromosome"/>
</dbReference>
<dbReference type="PROSITE" id="PS51257">
    <property type="entry name" value="PROKAR_LIPOPROTEIN"/>
    <property type="match status" value="1"/>
</dbReference>
<dbReference type="SUPFAM" id="SSF49464">
    <property type="entry name" value="Carboxypeptidase regulatory domain-like"/>
    <property type="match status" value="1"/>
</dbReference>
<name>A0A1B4V7K2_9GAMM</name>
<keyword evidence="3" id="KW-1185">Reference proteome</keyword>
<proteinExistence type="predicted"/>